<proteinExistence type="predicted"/>
<dbReference type="Proteomes" id="UP000574390">
    <property type="component" value="Unassembled WGS sequence"/>
</dbReference>
<keyword evidence="1" id="KW-0175">Coiled coil</keyword>
<accession>A0A7J6PUJ6</accession>
<gene>
    <name evidence="3" type="ORF">FOZ62_021084</name>
</gene>
<evidence type="ECO:0000313" key="4">
    <source>
        <dbReference type="Proteomes" id="UP000574390"/>
    </source>
</evidence>
<feature type="region of interest" description="Disordered" evidence="2">
    <location>
        <begin position="1"/>
        <end position="27"/>
    </location>
</feature>
<comment type="caution">
    <text evidence="3">The sequence shown here is derived from an EMBL/GenBank/DDBJ whole genome shotgun (WGS) entry which is preliminary data.</text>
</comment>
<evidence type="ECO:0000256" key="2">
    <source>
        <dbReference type="SAM" id="MobiDB-lite"/>
    </source>
</evidence>
<feature type="coiled-coil region" evidence="1">
    <location>
        <begin position="66"/>
        <end position="114"/>
    </location>
</feature>
<organism evidence="3 4">
    <name type="scientific">Perkinsus olseni</name>
    <name type="common">Perkinsus atlanticus</name>
    <dbReference type="NCBI Taxonomy" id="32597"/>
    <lineage>
        <taxon>Eukaryota</taxon>
        <taxon>Sar</taxon>
        <taxon>Alveolata</taxon>
        <taxon>Perkinsozoa</taxon>
        <taxon>Perkinsea</taxon>
        <taxon>Perkinsida</taxon>
        <taxon>Perkinsidae</taxon>
        <taxon>Perkinsus</taxon>
    </lineage>
</organism>
<sequence>MFTPPPPPPPLFNNPFHKLPTTPIHAQSSYSNAGGMLRIHMARTSAMSSDHTGYTGLGFHHSSSDVMELQLAVHALELENAALRRRAKERSKALVEAQGKVQSLQEALVEAELLNTGPRTSPSTSMLPPDYGVVSSDLRSIVGLLTKAGQLLQRPKECGALLVEVIAMLSVQSMPSLHRQRRV</sequence>
<dbReference type="EMBL" id="JABANM010034383">
    <property type="protein sequence ID" value="KAF4699715.1"/>
    <property type="molecule type" value="Genomic_DNA"/>
</dbReference>
<feature type="compositionally biased region" description="Pro residues" evidence="2">
    <location>
        <begin position="1"/>
        <end position="12"/>
    </location>
</feature>
<evidence type="ECO:0000313" key="3">
    <source>
        <dbReference type="EMBL" id="KAF4699715.1"/>
    </source>
</evidence>
<evidence type="ECO:0000256" key="1">
    <source>
        <dbReference type="SAM" id="Coils"/>
    </source>
</evidence>
<protein>
    <submittedName>
        <fullName evidence="3">Uncharacterized protein</fullName>
    </submittedName>
</protein>
<name>A0A7J6PUJ6_PEROL</name>
<dbReference type="AlphaFoldDB" id="A0A7J6PUJ6"/>
<reference evidence="3 4" key="1">
    <citation type="submission" date="2020-04" db="EMBL/GenBank/DDBJ databases">
        <title>Perkinsus olseni comparative genomics.</title>
        <authorList>
            <person name="Bogema D.R."/>
        </authorList>
    </citation>
    <scope>NUCLEOTIDE SEQUENCE [LARGE SCALE GENOMIC DNA]</scope>
    <source>
        <strain evidence="3">ATCC PRA-205</strain>
    </source>
</reference>